<dbReference type="Proteomes" id="UP001234297">
    <property type="component" value="Chromosome 8"/>
</dbReference>
<proteinExistence type="predicted"/>
<evidence type="ECO:0000313" key="2">
    <source>
        <dbReference type="Proteomes" id="UP001234297"/>
    </source>
</evidence>
<reference evidence="1 2" key="1">
    <citation type="journal article" date="2022" name="Hortic Res">
        <title>A haplotype resolved chromosomal level avocado genome allows analysis of novel avocado genes.</title>
        <authorList>
            <person name="Nath O."/>
            <person name="Fletcher S.J."/>
            <person name="Hayward A."/>
            <person name="Shaw L.M."/>
            <person name="Masouleh A.K."/>
            <person name="Furtado A."/>
            <person name="Henry R.J."/>
            <person name="Mitter N."/>
        </authorList>
    </citation>
    <scope>NUCLEOTIDE SEQUENCE [LARGE SCALE GENOMIC DNA]</scope>
    <source>
        <strain evidence="2">cv. Hass</strain>
    </source>
</reference>
<organism evidence="1 2">
    <name type="scientific">Persea americana</name>
    <name type="common">Avocado</name>
    <dbReference type="NCBI Taxonomy" id="3435"/>
    <lineage>
        <taxon>Eukaryota</taxon>
        <taxon>Viridiplantae</taxon>
        <taxon>Streptophyta</taxon>
        <taxon>Embryophyta</taxon>
        <taxon>Tracheophyta</taxon>
        <taxon>Spermatophyta</taxon>
        <taxon>Magnoliopsida</taxon>
        <taxon>Magnoliidae</taxon>
        <taxon>Laurales</taxon>
        <taxon>Lauraceae</taxon>
        <taxon>Persea</taxon>
    </lineage>
</organism>
<accession>A0ACC2LI74</accession>
<gene>
    <name evidence="1" type="ORF">MRB53_026498</name>
</gene>
<evidence type="ECO:0000313" key="1">
    <source>
        <dbReference type="EMBL" id="KAJ8633162.1"/>
    </source>
</evidence>
<protein>
    <submittedName>
        <fullName evidence="1">Uncharacterized protein</fullName>
    </submittedName>
</protein>
<sequence>MLFASFPIIVCKRGRNGFSGCFDYFHFSLENGHRCCSEKGCYCRANRSLELELQPRFSNWNLSRCLLLKLIPLKTKVESLCFNRQRRGQAGRNVLRKVGQSREDNQSCLPSSEVEGSTYRTRDEITGVRQVGYPGRIGIWEASLS</sequence>
<name>A0ACC2LI74_PERAE</name>
<keyword evidence="2" id="KW-1185">Reference proteome</keyword>
<comment type="caution">
    <text evidence="1">The sequence shown here is derived from an EMBL/GenBank/DDBJ whole genome shotgun (WGS) entry which is preliminary data.</text>
</comment>
<dbReference type="EMBL" id="CM056816">
    <property type="protein sequence ID" value="KAJ8633162.1"/>
    <property type="molecule type" value="Genomic_DNA"/>
</dbReference>